<dbReference type="GO" id="GO:0031965">
    <property type="term" value="C:nuclear membrane"/>
    <property type="evidence" value="ECO:0007669"/>
    <property type="project" value="Ensembl"/>
</dbReference>
<dbReference type="Pfam" id="PF09728">
    <property type="entry name" value="Taxilin"/>
    <property type="match status" value="2"/>
</dbReference>
<dbReference type="PANTHER" id="PTHR16127">
    <property type="entry name" value="TAXILIN"/>
    <property type="match status" value="1"/>
</dbReference>
<dbReference type="GO" id="GO:0140297">
    <property type="term" value="F:DNA-binding transcription factor binding"/>
    <property type="evidence" value="ECO:0007669"/>
    <property type="project" value="Ensembl"/>
</dbReference>
<evidence type="ECO:0000313" key="5">
    <source>
        <dbReference type="Proteomes" id="UP000694387"/>
    </source>
</evidence>
<accession>A0A8C4PF51</accession>
<dbReference type="GO" id="GO:0010564">
    <property type="term" value="P:regulation of cell cycle process"/>
    <property type="evidence" value="ECO:0007669"/>
    <property type="project" value="Ensembl"/>
</dbReference>
<organism evidence="4 5">
    <name type="scientific">Equus asinus</name>
    <name type="common">Donkey</name>
    <name type="synonym">Equus africanus asinus</name>
    <dbReference type="NCBI Taxonomy" id="9793"/>
    <lineage>
        <taxon>Eukaryota</taxon>
        <taxon>Metazoa</taxon>
        <taxon>Chordata</taxon>
        <taxon>Craniata</taxon>
        <taxon>Vertebrata</taxon>
        <taxon>Euteleostomi</taxon>
        <taxon>Mammalia</taxon>
        <taxon>Eutheria</taxon>
        <taxon>Laurasiatheria</taxon>
        <taxon>Perissodactyla</taxon>
        <taxon>Equidae</taxon>
        <taxon>Equus</taxon>
    </lineage>
</organism>
<dbReference type="AlphaFoldDB" id="A0A8C4PF51"/>
<protein>
    <submittedName>
        <fullName evidence="4">Taxilin gamma</fullName>
    </submittedName>
</protein>
<evidence type="ECO:0000313" key="4">
    <source>
        <dbReference type="Ensembl" id="ENSEASP00005000872.2"/>
    </source>
</evidence>
<reference evidence="4" key="3">
    <citation type="submission" date="2025-09" db="UniProtKB">
        <authorList>
            <consortium name="Ensembl"/>
        </authorList>
    </citation>
    <scope>IDENTIFICATION</scope>
</reference>
<feature type="coiled-coil region" evidence="2">
    <location>
        <begin position="188"/>
        <end position="314"/>
    </location>
</feature>
<dbReference type="Ensembl" id="ENSEAST00005001009.2">
    <property type="protein sequence ID" value="ENSEASP00005000872.2"/>
    <property type="gene ID" value="ENSEASG00005000765.2"/>
</dbReference>
<feature type="region of interest" description="Disordered" evidence="3">
    <location>
        <begin position="138"/>
        <end position="162"/>
    </location>
</feature>
<dbReference type="GO" id="GO:0030500">
    <property type="term" value="P:regulation of bone mineralization"/>
    <property type="evidence" value="ECO:0007669"/>
    <property type="project" value="Ensembl"/>
</dbReference>
<name>A0A8C4PF51_EQUAS</name>
<keyword evidence="5" id="KW-1185">Reference proteome</keyword>
<evidence type="ECO:0000256" key="3">
    <source>
        <dbReference type="SAM" id="MobiDB-lite"/>
    </source>
</evidence>
<evidence type="ECO:0000256" key="1">
    <source>
        <dbReference type="ARBA" id="ARBA00009550"/>
    </source>
</evidence>
<dbReference type="Proteomes" id="UP000694387">
    <property type="component" value="Chromosome Y"/>
</dbReference>
<reference evidence="4" key="2">
    <citation type="submission" date="2025-08" db="UniProtKB">
        <authorList>
            <consortium name="Ensembl"/>
        </authorList>
    </citation>
    <scope>IDENTIFICATION</scope>
</reference>
<dbReference type="GeneTree" id="ENSGT00940000155463"/>
<keyword evidence="2" id="KW-0175">Coiled coil</keyword>
<dbReference type="GO" id="GO:0005829">
    <property type="term" value="C:cytosol"/>
    <property type="evidence" value="ECO:0007669"/>
    <property type="project" value="Ensembl"/>
</dbReference>
<feature type="coiled-coil region" evidence="2">
    <location>
        <begin position="488"/>
        <end position="522"/>
    </location>
</feature>
<feature type="compositionally biased region" description="Basic and acidic residues" evidence="3">
    <location>
        <begin position="138"/>
        <end position="150"/>
    </location>
</feature>
<reference evidence="4 5" key="1">
    <citation type="journal article" date="2020" name="Nat. Commun.">
        <title>Donkey genomes provide new insights into domestication and selection for coat color.</title>
        <authorList>
            <person name="Wang"/>
            <person name="C."/>
            <person name="Li"/>
            <person name="H."/>
            <person name="Guo"/>
            <person name="Y."/>
            <person name="Huang"/>
            <person name="J."/>
            <person name="Sun"/>
            <person name="Y."/>
            <person name="Min"/>
            <person name="J."/>
            <person name="Wang"/>
            <person name="J."/>
            <person name="Fang"/>
            <person name="X."/>
            <person name="Zhao"/>
            <person name="Z."/>
            <person name="Wang"/>
            <person name="S."/>
            <person name="Zhang"/>
            <person name="Y."/>
            <person name="Liu"/>
            <person name="Q."/>
            <person name="Jiang"/>
            <person name="Q."/>
            <person name="Wang"/>
            <person name="X."/>
            <person name="Guo"/>
            <person name="Y."/>
            <person name="Yang"/>
            <person name="C."/>
            <person name="Wang"/>
            <person name="Y."/>
            <person name="Tian"/>
            <person name="F."/>
            <person name="Zhuang"/>
            <person name="G."/>
            <person name="Fan"/>
            <person name="Y."/>
            <person name="Gao"/>
            <person name="Q."/>
            <person name="Li"/>
            <person name="Y."/>
            <person name="Ju"/>
            <person name="Z."/>
            <person name="Li"/>
            <person name="J."/>
            <person name="Li"/>
            <person name="R."/>
            <person name="Hou"/>
            <person name="M."/>
            <person name="Yang"/>
            <person name="G."/>
            <person name="Liu"/>
            <person name="G."/>
            <person name="Liu"/>
            <person name="W."/>
            <person name="Guo"/>
            <person name="J."/>
            <person name="Pan"/>
            <person name="S."/>
            <person name="Fan"/>
            <person name="G."/>
            <person name="Zhang"/>
            <person name="W."/>
            <person name="Zhang"/>
            <person name="R."/>
            <person name="Yu"/>
            <person name="J."/>
            <person name="Zhang"/>
            <person name="X."/>
            <person name="Yin"/>
            <person name="Q."/>
            <person name="Ji"/>
            <person name="C."/>
            <person name="Jin"/>
            <person name="Y."/>
            <person name="Yue"/>
            <person name="G."/>
            <person name="Liu"/>
            <person name="M."/>
            <person name="Xu"/>
            <person name="J."/>
            <person name="Liu"/>
            <person name="S."/>
            <person name="Jordana"/>
            <person name="J."/>
            <person name="Noce"/>
            <person name="A."/>
            <person name="Amills"/>
            <person name="M."/>
            <person name="Wu"/>
            <person name="D.D."/>
            <person name="Li"/>
            <person name="S."/>
            <person name="Zhou"/>
            <person name="X. and Zhong"/>
            <person name="J."/>
        </authorList>
    </citation>
    <scope>NUCLEOTIDE SEQUENCE [LARGE SCALE GENOMIC DNA]</scope>
</reference>
<proteinExistence type="inferred from homology"/>
<sequence>MRRLDVGVQGRGARPCEVPCPLSGRLFGCCRHLMATRVEEAARGRGGGAEEAIEAGRGGRRRSPRQKFVIGTMEEAGMCGLGVKADMLCNSQSNDILQRQDSNCGGTRNKHSLEDEGSDFITKNRSLVSPACCTQELREEIPGREARTDPPDGQQDSECNRNKDKTLGKEVLLLMQALNTLSTPEEKLAALCKKYADLLEESRNVQKQMKILQKKQAQIVKEKVHLQSEHSKAILARSKLESLCRELQRHNKTLKEENMQQAREEEERRKEATAHFQITLNEIQAQLEQHDIHNAKLRQENIELGEKLKKLIEQYALREEHIDKVFKHKELQQQLVDAKLQQTTQLIKEADEKHQREREFNSLSPNHSALFLECMLRLYCLSVIANTVESHWLLKEATESRHKYEQMKQQEVQLKQQLSLYMDKFEEFQTTMAKSNELFTTFRQEMEKMTKKIKKLEKETIIWRTKWENNNKALLQMAEEKTVRDKEYKAFQIKLERLEKLCRALQTERNELNEKVEVLKEQASGRVAGADLAPPGIQPCAALASPGELNTASARALRAPLEAVLQAASLGTGPGIESVD</sequence>
<dbReference type="GO" id="GO:0019905">
    <property type="term" value="F:syntaxin binding"/>
    <property type="evidence" value="ECO:0007669"/>
    <property type="project" value="InterPro"/>
</dbReference>
<gene>
    <name evidence="4" type="primary">TXLNG</name>
</gene>
<dbReference type="PANTHER" id="PTHR16127:SF14">
    <property type="entry name" value="GAMMA-TAXILIN"/>
    <property type="match status" value="1"/>
</dbReference>
<evidence type="ECO:0000256" key="2">
    <source>
        <dbReference type="SAM" id="Coils"/>
    </source>
</evidence>
<dbReference type="InterPro" id="IPR026183">
    <property type="entry name" value="Taxilin_fam"/>
</dbReference>
<feature type="coiled-coil region" evidence="2">
    <location>
        <begin position="397"/>
        <end position="459"/>
    </location>
</feature>
<comment type="similarity">
    <text evidence="1">Belongs to the taxilin family.</text>
</comment>